<dbReference type="Proteomes" id="UP000001887">
    <property type="component" value="Chromosome"/>
</dbReference>
<dbReference type="AlphaFoldDB" id="D2R0U1"/>
<dbReference type="InterPro" id="IPR010869">
    <property type="entry name" value="DUF1501"/>
</dbReference>
<dbReference type="InterPro" id="IPR006311">
    <property type="entry name" value="TAT_signal"/>
</dbReference>
<dbReference type="PANTHER" id="PTHR43737:SF1">
    <property type="entry name" value="DUF1501 DOMAIN-CONTAINING PROTEIN"/>
    <property type="match status" value="1"/>
</dbReference>
<reference evidence="1 2" key="1">
    <citation type="journal article" date="2009" name="Stand. Genomic Sci.">
        <title>Complete genome sequence of Pirellula staleyi type strain (ATCC 27377).</title>
        <authorList>
            <person name="Clum A."/>
            <person name="Tindall B.J."/>
            <person name="Sikorski J."/>
            <person name="Ivanova N."/>
            <person name="Mavrommatis K."/>
            <person name="Lucas S."/>
            <person name="Glavina del Rio T."/>
            <person name="Nolan M."/>
            <person name="Chen F."/>
            <person name="Tice H."/>
            <person name="Pitluck S."/>
            <person name="Cheng J.F."/>
            <person name="Chertkov O."/>
            <person name="Brettin T."/>
            <person name="Han C."/>
            <person name="Detter J.C."/>
            <person name="Kuske C."/>
            <person name="Bruce D."/>
            <person name="Goodwin L."/>
            <person name="Ovchinikova G."/>
            <person name="Pati A."/>
            <person name="Mikhailova N."/>
            <person name="Chen A."/>
            <person name="Palaniappan K."/>
            <person name="Land M."/>
            <person name="Hauser L."/>
            <person name="Chang Y.J."/>
            <person name="Jeffries C.D."/>
            <person name="Chain P."/>
            <person name="Rohde M."/>
            <person name="Goker M."/>
            <person name="Bristow J."/>
            <person name="Eisen J.A."/>
            <person name="Markowitz V."/>
            <person name="Hugenholtz P."/>
            <person name="Kyrpides N.C."/>
            <person name="Klenk H.P."/>
            <person name="Lapidus A."/>
        </authorList>
    </citation>
    <scope>NUCLEOTIDE SEQUENCE [LARGE SCALE GENOMIC DNA]</scope>
    <source>
        <strain evidence="2">ATCC 27377 / DSM 6068 / ICPB 4128</strain>
    </source>
</reference>
<dbReference type="InterPro" id="IPR017850">
    <property type="entry name" value="Alkaline_phosphatase_core_sf"/>
</dbReference>
<accession>D2R0U1</accession>
<gene>
    <name evidence="1" type="ordered locus">Psta_2015</name>
</gene>
<evidence type="ECO:0000313" key="2">
    <source>
        <dbReference type="Proteomes" id="UP000001887"/>
    </source>
</evidence>
<dbReference type="HOGENOM" id="CLU_035908_0_0_0"/>
<dbReference type="eggNOG" id="COG4102">
    <property type="taxonomic scope" value="Bacteria"/>
</dbReference>
<dbReference type="KEGG" id="psl:Psta_2015"/>
<dbReference type="PANTHER" id="PTHR43737">
    <property type="entry name" value="BLL7424 PROTEIN"/>
    <property type="match status" value="1"/>
</dbReference>
<evidence type="ECO:0000313" key="1">
    <source>
        <dbReference type="EMBL" id="ADB16689.1"/>
    </source>
</evidence>
<protein>
    <recommendedName>
        <fullName evidence="3">DUF1501 domain-containing protein</fullName>
    </recommendedName>
</protein>
<dbReference type="STRING" id="530564.Psta_2015"/>
<keyword evidence="2" id="KW-1185">Reference proteome</keyword>
<dbReference type="SUPFAM" id="SSF53649">
    <property type="entry name" value="Alkaline phosphatase-like"/>
    <property type="match status" value="1"/>
</dbReference>
<dbReference type="PROSITE" id="PS51318">
    <property type="entry name" value="TAT"/>
    <property type="match status" value="1"/>
</dbReference>
<organism evidence="1 2">
    <name type="scientific">Pirellula staleyi (strain ATCC 27377 / DSM 6068 / ICPB 4128)</name>
    <name type="common">Pirella staleyi</name>
    <dbReference type="NCBI Taxonomy" id="530564"/>
    <lineage>
        <taxon>Bacteria</taxon>
        <taxon>Pseudomonadati</taxon>
        <taxon>Planctomycetota</taxon>
        <taxon>Planctomycetia</taxon>
        <taxon>Pirellulales</taxon>
        <taxon>Pirellulaceae</taxon>
        <taxon>Pirellula</taxon>
    </lineage>
</organism>
<dbReference type="Pfam" id="PF07394">
    <property type="entry name" value="DUF1501"/>
    <property type="match status" value="1"/>
</dbReference>
<dbReference type="OrthoDB" id="127333at2"/>
<sequence length="461" mass="50402">MVLRIPAGGPHSYCDGISRRSFLQIGMAGMASVPLSHMLEAKEAAAASTGSAKDTSVILLWLDGGPGHMDTYDMKPEAPPEYRGIWRPIDTNVPGMQVTELFPLHAKVADKFSVIRSMYHNSGDHFTGGHWMLTGRGAGVSGANNAGKFPFIGSIATKLAGPRKPGMPSNVAVPYASSIGLRPGYFAGNYLGVQHNPFETDGDPNNEKFEVRNLSLPGQMSIDRLEDRRNLVASFDRLRKETDRSGMLDAMDRFDRQAYEMVTSTAAREAFDLSQEKPETREMYGRHTWGQSVLLARRLVEAGTTFVTCHFAGWDHHWDLEKGMNNYLPKVDQCVHGLLTDLANRGLLEKTMVILCGEFSRTPRMNDGGNGGPPMSMGTPGRDHWGNAMSVLVAGGGIQGGRLIGSTNRLGEEPKDQPLQPGDLHHTIFHVLGIDRTAHFIDRSGRPIAAIDHGSVIKELF</sequence>
<evidence type="ECO:0008006" key="3">
    <source>
        <dbReference type="Google" id="ProtNLM"/>
    </source>
</evidence>
<dbReference type="EMBL" id="CP001848">
    <property type="protein sequence ID" value="ADB16689.1"/>
    <property type="molecule type" value="Genomic_DNA"/>
</dbReference>
<name>D2R0U1_PIRSD</name>
<dbReference type="Gene3D" id="3.40.720.10">
    <property type="entry name" value="Alkaline Phosphatase, subunit A"/>
    <property type="match status" value="1"/>
</dbReference>
<proteinExistence type="predicted"/>